<protein>
    <recommendedName>
        <fullName evidence="2">PD-(D/E)XK endonuclease-like domain-containing protein</fullName>
    </recommendedName>
</protein>
<feature type="non-terminal residue" evidence="1">
    <location>
        <position position="1"/>
    </location>
</feature>
<dbReference type="InterPro" id="IPR011604">
    <property type="entry name" value="PDDEXK-like_dom_sf"/>
</dbReference>
<accession>A0A0F9MPC7</accession>
<dbReference type="AlphaFoldDB" id="A0A0F9MPC7"/>
<reference evidence="1" key="1">
    <citation type="journal article" date="2015" name="Nature">
        <title>Complex archaea that bridge the gap between prokaryotes and eukaryotes.</title>
        <authorList>
            <person name="Spang A."/>
            <person name="Saw J.H."/>
            <person name="Jorgensen S.L."/>
            <person name="Zaremba-Niedzwiedzka K."/>
            <person name="Martijn J."/>
            <person name="Lind A.E."/>
            <person name="van Eijk R."/>
            <person name="Schleper C."/>
            <person name="Guy L."/>
            <person name="Ettema T.J."/>
        </authorList>
    </citation>
    <scope>NUCLEOTIDE SEQUENCE</scope>
</reference>
<dbReference type="Gene3D" id="3.90.320.10">
    <property type="match status" value="1"/>
</dbReference>
<organism evidence="1">
    <name type="scientific">marine sediment metagenome</name>
    <dbReference type="NCBI Taxonomy" id="412755"/>
    <lineage>
        <taxon>unclassified sequences</taxon>
        <taxon>metagenomes</taxon>
        <taxon>ecological metagenomes</taxon>
    </lineage>
</organism>
<proteinExistence type="predicted"/>
<dbReference type="EMBL" id="LAZR01008460">
    <property type="protein sequence ID" value="KKM78640.1"/>
    <property type="molecule type" value="Genomic_DNA"/>
</dbReference>
<comment type="caution">
    <text evidence="1">The sequence shown here is derived from an EMBL/GenBank/DDBJ whole genome shotgun (WGS) entry which is preliminary data.</text>
</comment>
<gene>
    <name evidence="1" type="ORF">LCGC14_1357910</name>
</gene>
<name>A0A0F9MPC7_9ZZZZ</name>
<evidence type="ECO:0008006" key="2">
    <source>
        <dbReference type="Google" id="ProtNLM"/>
    </source>
</evidence>
<sequence length="338" mass="39361">QFRMSMSEACTRRTGYEFLGYPPELSDADDRTAVVMQDGNLHEQDIVRRLLLKGFNIWNFGEGQTWVSTKVGNQVWRGHPDLFIEVDGVTYGLDVKAFRDEVFRREVAGAEEVLPGRYVITDPAIFTEGPFSIMGQMQLYLHSEKARELGITEWIVLIKNKNTAELAECIIPLMPDYLDYVTSRWRGFWGYMTAKRLPGRNFEKGSIECRYCSFRERCWGPLGRLRKRTVELDDPDLVHTAQLWREGKDFEKRATTRLELSKLRFEQAAIQNNSDRIIVDELEIQVNIRSRTSLSTGYVSELLERLRREGALTDDVYNECWDETTYTEVRVADRRKRG</sequence>
<evidence type="ECO:0000313" key="1">
    <source>
        <dbReference type="EMBL" id="KKM78640.1"/>
    </source>
</evidence>